<dbReference type="RefSeq" id="WP_091525127.1">
    <property type="nucleotide sequence ID" value="NZ_FORF01000040.1"/>
</dbReference>
<name>A0A1I3T0U8_9HYPH</name>
<organism evidence="3 4">
    <name type="scientific">Aquamicrobium aerolatum DSM 21857</name>
    <dbReference type="NCBI Taxonomy" id="1121003"/>
    <lineage>
        <taxon>Bacteria</taxon>
        <taxon>Pseudomonadati</taxon>
        <taxon>Pseudomonadota</taxon>
        <taxon>Alphaproteobacteria</taxon>
        <taxon>Hyphomicrobiales</taxon>
        <taxon>Phyllobacteriaceae</taxon>
        <taxon>Aerobium</taxon>
    </lineage>
</organism>
<dbReference type="Gene3D" id="3.40.50.620">
    <property type="entry name" value="HUPs"/>
    <property type="match status" value="1"/>
</dbReference>
<evidence type="ECO:0000256" key="1">
    <source>
        <dbReference type="ARBA" id="ARBA00008791"/>
    </source>
</evidence>
<accession>A0A1I3T0U8</accession>
<proteinExistence type="inferred from homology"/>
<protein>
    <submittedName>
        <fullName evidence="3">Nucleotide-binding universal stress protein, UspA family</fullName>
    </submittedName>
</protein>
<feature type="domain" description="UspA" evidence="2">
    <location>
        <begin position="1"/>
        <end position="141"/>
    </location>
</feature>
<dbReference type="InterPro" id="IPR006016">
    <property type="entry name" value="UspA"/>
</dbReference>
<reference evidence="4" key="1">
    <citation type="submission" date="2016-10" db="EMBL/GenBank/DDBJ databases">
        <authorList>
            <person name="Varghese N."/>
            <person name="Submissions S."/>
        </authorList>
    </citation>
    <scope>NUCLEOTIDE SEQUENCE [LARGE SCALE GENOMIC DNA]</scope>
    <source>
        <strain evidence="4">DSM 21857</strain>
    </source>
</reference>
<dbReference type="OrthoDB" id="9792500at2"/>
<dbReference type="Pfam" id="PF00582">
    <property type="entry name" value="Usp"/>
    <property type="match status" value="1"/>
</dbReference>
<dbReference type="PANTHER" id="PTHR46268:SF6">
    <property type="entry name" value="UNIVERSAL STRESS PROTEIN UP12"/>
    <property type="match status" value="1"/>
</dbReference>
<evidence type="ECO:0000259" key="2">
    <source>
        <dbReference type="Pfam" id="PF00582"/>
    </source>
</evidence>
<dbReference type="STRING" id="1121003.SAMN03080618_03541"/>
<dbReference type="PANTHER" id="PTHR46268">
    <property type="entry name" value="STRESS RESPONSE PROTEIN NHAX"/>
    <property type="match status" value="1"/>
</dbReference>
<dbReference type="InterPro" id="IPR006015">
    <property type="entry name" value="Universal_stress_UspA"/>
</dbReference>
<evidence type="ECO:0000313" key="4">
    <source>
        <dbReference type="Proteomes" id="UP000242763"/>
    </source>
</evidence>
<comment type="similarity">
    <text evidence="1">Belongs to the universal stress protein A family.</text>
</comment>
<dbReference type="PRINTS" id="PR01438">
    <property type="entry name" value="UNVRSLSTRESS"/>
</dbReference>
<dbReference type="AlphaFoldDB" id="A0A1I3T0U8"/>
<evidence type="ECO:0000313" key="3">
    <source>
        <dbReference type="EMBL" id="SFJ64694.1"/>
    </source>
</evidence>
<dbReference type="EMBL" id="FORF01000040">
    <property type="protein sequence ID" value="SFJ64694.1"/>
    <property type="molecule type" value="Genomic_DNA"/>
</dbReference>
<gene>
    <name evidence="3" type="ORF">SAMN03080618_03541</name>
</gene>
<dbReference type="InterPro" id="IPR014729">
    <property type="entry name" value="Rossmann-like_a/b/a_fold"/>
</dbReference>
<sequence length="141" mass="15512">MYKNILVTVDLGEAEAEKKALRTATELAKFYGANLHVLTVVPDYGMSLVGGFFPKDHEQQAIEQANKALHEFTKANIPADVRHRHIVGRGSIYRQILHFADVSKADLIVMLASTPGPEDYLLGPNAARVARHASVSVHVVR</sequence>
<dbReference type="Proteomes" id="UP000242763">
    <property type="component" value="Unassembled WGS sequence"/>
</dbReference>
<dbReference type="CDD" id="cd00293">
    <property type="entry name" value="USP-like"/>
    <property type="match status" value="1"/>
</dbReference>
<keyword evidence="4" id="KW-1185">Reference proteome</keyword>
<dbReference type="SUPFAM" id="SSF52402">
    <property type="entry name" value="Adenine nucleotide alpha hydrolases-like"/>
    <property type="match status" value="1"/>
</dbReference>